<evidence type="ECO:0000256" key="3">
    <source>
        <dbReference type="PIRSR" id="PIRSR601461-1"/>
    </source>
</evidence>
<dbReference type="Pfam" id="PF00026">
    <property type="entry name" value="Asp"/>
    <property type="match status" value="1"/>
</dbReference>
<dbReference type="Gene3D" id="2.60.40.1960">
    <property type="match status" value="1"/>
</dbReference>
<protein>
    <submittedName>
        <fullName evidence="8">Putative aspartyl protease</fullName>
    </submittedName>
</protein>
<dbReference type="GO" id="GO:0004190">
    <property type="term" value="F:aspartic-type endopeptidase activity"/>
    <property type="evidence" value="ECO:0007669"/>
    <property type="project" value="UniProtKB-KW"/>
</dbReference>
<dbReference type="InterPro" id="IPR001969">
    <property type="entry name" value="Aspartic_peptidase_AS"/>
</dbReference>
<dbReference type="FunFam" id="2.40.70.10:FF:000004">
    <property type="entry name" value="Pepsin A"/>
    <property type="match status" value="1"/>
</dbReference>
<dbReference type="HOGENOM" id="CLU_013253_3_2_1"/>
<feature type="active site" evidence="3">
    <location>
        <position position="100"/>
    </location>
</feature>
<keyword evidence="5" id="KW-0378">Hydrolase</keyword>
<dbReference type="Gene3D" id="2.40.70.10">
    <property type="entry name" value="Acid Proteases"/>
    <property type="match status" value="2"/>
</dbReference>
<dbReference type="PROSITE" id="PS00141">
    <property type="entry name" value="ASP_PROTEASE"/>
    <property type="match status" value="2"/>
</dbReference>
<evidence type="ECO:0000256" key="1">
    <source>
        <dbReference type="ARBA" id="ARBA00007447"/>
    </source>
</evidence>
<dbReference type="PRINTS" id="PR00792">
    <property type="entry name" value="PEPSIN"/>
</dbReference>
<feature type="chain" id="PRO_5004372065" evidence="6">
    <location>
        <begin position="22"/>
        <end position="399"/>
    </location>
</feature>
<dbReference type="PANTHER" id="PTHR47966">
    <property type="entry name" value="BETA-SITE APP-CLEAVING ENZYME, ISOFORM A-RELATED"/>
    <property type="match status" value="1"/>
</dbReference>
<dbReference type="VEuPathDB" id="VectorBase:RPRC004171"/>
<dbReference type="EMBL" id="GAHY01002386">
    <property type="protein sequence ID" value="JAA75124.1"/>
    <property type="molecule type" value="mRNA"/>
</dbReference>
<feature type="signal peptide" evidence="6">
    <location>
        <begin position="1"/>
        <end position="21"/>
    </location>
</feature>
<dbReference type="FunFam" id="2.40.70.10:FF:000044">
    <property type="entry name" value="Lysosomal aspartic protease"/>
    <property type="match status" value="1"/>
</dbReference>
<proteinExistence type="evidence at transcript level"/>
<feature type="active site" evidence="3">
    <location>
        <position position="286"/>
    </location>
</feature>
<feature type="disulfide bond" evidence="4">
    <location>
        <begin position="319"/>
        <end position="357"/>
    </location>
</feature>
<dbReference type="InterPro" id="IPR033121">
    <property type="entry name" value="PEPTIDASE_A1"/>
</dbReference>
<feature type="disulfide bond" evidence="4">
    <location>
        <begin position="113"/>
        <end position="120"/>
    </location>
</feature>
<feature type="domain" description="Peptidase A1" evidence="7">
    <location>
        <begin position="82"/>
        <end position="395"/>
    </location>
</feature>
<dbReference type="PROSITE" id="PS51767">
    <property type="entry name" value="PEPTIDASE_A1"/>
    <property type="match status" value="1"/>
</dbReference>
<evidence type="ECO:0000256" key="5">
    <source>
        <dbReference type="RuleBase" id="RU000454"/>
    </source>
</evidence>
<keyword evidence="5 8" id="KW-0645">Protease</keyword>
<comment type="similarity">
    <text evidence="1 5">Belongs to the peptidase A1 family.</text>
</comment>
<evidence type="ECO:0000259" key="7">
    <source>
        <dbReference type="PROSITE" id="PS51767"/>
    </source>
</evidence>
<name>R4G2R0_RHOPR</name>
<keyword evidence="2 4" id="KW-1015">Disulfide bond</keyword>
<sequence length="399" mass="45341">MFTGAFRLVFLLCLLGIVVHAQFRLTLHRRKIGLKSYSEYSTALNQWREQFHRYKTLKATSKILKAADYGKVKLLNHMNAEYYGEIFLGSPPQRFLVVIDTGSSDLWVPSKQCSFFNLACWIHNKYDHTKSSTYHDVGKEMRISYVTGSMVGRIGEEEVRIGGMLLKNQTFAEAIEEPGMTFVFSEFDGVMGLGFSELAEYGSPVHYNMYHQKLISDFVFSIYLNRDEKDSFGGEILFGGTDETKYNKTTLRYVNLTETTFWQFKLDGMKVGDLKIDLDDVLAIADTGASLIIGETEVINKFYTTIGASVDGADAYVDCDKVDQLPPVEFIIGNQAFRLEGKDYIIKVKSYIFWTKCLIGIAGMELGGEEWILGDVFLGRYYTIFNVTEGRIGFADRLR</sequence>
<keyword evidence="5" id="KW-0064">Aspartyl protease</keyword>
<evidence type="ECO:0000256" key="2">
    <source>
        <dbReference type="ARBA" id="ARBA00023157"/>
    </source>
</evidence>
<organism evidence="8">
    <name type="scientific">Rhodnius prolixus</name>
    <name type="common">Triatomid bug</name>
    <dbReference type="NCBI Taxonomy" id="13249"/>
    <lineage>
        <taxon>Eukaryota</taxon>
        <taxon>Metazoa</taxon>
        <taxon>Ecdysozoa</taxon>
        <taxon>Arthropoda</taxon>
        <taxon>Hexapoda</taxon>
        <taxon>Insecta</taxon>
        <taxon>Pterygota</taxon>
        <taxon>Neoptera</taxon>
        <taxon>Paraneoptera</taxon>
        <taxon>Hemiptera</taxon>
        <taxon>Heteroptera</taxon>
        <taxon>Panheteroptera</taxon>
        <taxon>Cimicomorpha</taxon>
        <taxon>Reduviidae</taxon>
        <taxon>Triatominae</taxon>
        <taxon>Rhodnius</taxon>
    </lineage>
</organism>
<dbReference type="SUPFAM" id="SSF50630">
    <property type="entry name" value="Acid proteases"/>
    <property type="match status" value="1"/>
</dbReference>
<dbReference type="AlphaFoldDB" id="R4G2R0"/>
<evidence type="ECO:0000256" key="4">
    <source>
        <dbReference type="PIRSR" id="PIRSR601461-2"/>
    </source>
</evidence>
<keyword evidence="6" id="KW-0732">Signal</keyword>
<dbReference type="GO" id="GO:0006508">
    <property type="term" value="P:proteolysis"/>
    <property type="evidence" value="ECO:0007669"/>
    <property type="project" value="UniProtKB-KW"/>
</dbReference>
<dbReference type="InterPro" id="IPR001461">
    <property type="entry name" value="Aspartic_peptidase_A1"/>
</dbReference>
<evidence type="ECO:0000256" key="6">
    <source>
        <dbReference type="SAM" id="SignalP"/>
    </source>
</evidence>
<evidence type="ECO:0000313" key="8">
    <source>
        <dbReference type="EMBL" id="JAA75124.1"/>
    </source>
</evidence>
<dbReference type="InterPro" id="IPR021109">
    <property type="entry name" value="Peptidase_aspartic_dom_sf"/>
</dbReference>
<accession>R4G2R0</accession>
<dbReference type="PANTHER" id="PTHR47966:SF51">
    <property type="entry name" value="BETA-SITE APP-CLEAVING ENZYME, ISOFORM A-RELATED"/>
    <property type="match status" value="1"/>
</dbReference>
<reference evidence="8" key="1">
    <citation type="submission" date="2013-04" db="EMBL/GenBank/DDBJ databases">
        <title>An insight into the transcriptome of the digestive tract of the blood sucking bug, Rhodnius prolixus.</title>
        <authorList>
            <person name="Ribeiro J.M.C."/>
            <person name="Genta F.A."/>
            <person name="Sorgine M.H.F."/>
            <person name="Paiva-Silva G.O."/>
            <person name="Majerowicz D."/>
            <person name="Medeiros M."/>
            <person name="Koerich L."/>
            <person name="Terra W.R."/>
            <person name="Ferreira C."/>
            <person name="Pimentel A.C."/>
            <person name="Bisch P.M."/>
            <person name="Diniz M.M.P."/>
            <person name="Nascimento R."/>
            <person name="Salmon D."/>
            <person name="Silber A.M."/>
            <person name="Alves M."/>
            <person name="Oliveira M.F."/>
            <person name="Gondim K.C."/>
            <person name="Silva Neto M.A.C."/>
            <person name="Atella G.C."/>
            <person name="Araujo H."/>
            <person name="Dias F.S."/>
            <person name="Polycarpo C.R."/>
            <person name="Fampa P."/>
            <person name="Melo A.C."/>
            <person name="Tanaka A.S."/>
            <person name="Balczun C."/>
            <person name="Oliveira J.H.M."/>
            <person name="Goncalves R."/>
            <person name="Lazoski C."/>
            <person name="Pereira M.A."/>
            <person name="Rivera-Pomar R."/>
            <person name="Diambra L."/>
            <person name="Schaub G.A."/>
            <person name="Garcia E.S."/>
            <person name="Azambuja P."/>
            <person name="Braz G.R.C."/>
            <person name="Oliveira P.L."/>
        </authorList>
    </citation>
    <scope>NUCLEOTIDE SEQUENCE</scope>
</reference>